<dbReference type="SUPFAM" id="SSF53383">
    <property type="entry name" value="PLP-dependent transferases"/>
    <property type="match status" value="1"/>
</dbReference>
<feature type="active site" description="Proton acceptor" evidence="3">
    <location>
        <position position="191"/>
    </location>
</feature>
<dbReference type="GO" id="GO:0008483">
    <property type="term" value="F:transaminase activity"/>
    <property type="evidence" value="ECO:0007669"/>
    <property type="project" value="TreeGrafter"/>
</dbReference>
<comment type="caution">
    <text evidence="6">The sequence shown here is derived from an EMBL/GenBank/DDBJ whole genome shotgun (WGS) entry which is preliminary data.</text>
</comment>
<dbReference type="GO" id="GO:0030170">
    <property type="term" value="F:pyridoxal phosphate binding"/>
    <property type="evidence" value="ECO:0007669"/>
    <property type="project" value="TreeGrafter"/>
</dbReference>
<proteinExistence type="inferred from homology"/>
<dbReference type="AlphaFoldDB" id="A0A364NXT1"/>
<protein>
    <submittedName>
        <fullName evidence="6">Transcriptional regulator</fullName>
    </submittedName>
</protein>
<dbReference type="InterPro" id="IPR015421">
    <property type="entry name" value="PyrdxlP-dep_Trfase_major"/>
</dbReference>
<dbReference type="InterPro" id="IPR000653">
    <property type="entry name" value="DegT/StrS_aminotransferase"/>
</dbReference>
<name>A0A364NXT1_9PROT</name>
<evidence type="ECO:0000256" key="1">
    <source>
        <dbReference type="ARBA" id="ARBA00022898"/>
    </source>
</evidence>
<keyword evidence="7" id="KW-1185">Reference proteome</keyword>
<dbReference type="OrthoDB" id="9768668at2"/>
<dbReference type="Pfam" id="PF01041">
    <property type="entry name" value="DegT_DnrJ_EryC1"/>
    <property type="match status" value="1"/>
</dbReference>
<dbReference type="EMBL" id="PGTO01000007">
    <property type="protein sequence ID" value="RAU21853.1"/>
    <property type="molecule type" value="Genomic_DNA"/>
</dbReference>
<dbReference type="Gene3D" id="3.40.640.10">
    <property type="entry name" value="Type I PLP-dependent aspartate aminotransferase-like (Major domain)"/>
    <property type="match status" value="1"/>
</dbReference>
<dbReference type="GO" id="GO:0000271">
    <property type="term" value="P:polysaccharide biosynthetic process"/>
    <property type="evidence" value="ECO:0007669"/>
    <property type="project" value="TreeGrafter"/>
</dbReference>
<gene>
    <name evidence="6" type="ORF">CU669_11140</name>
</gene>
<evidence type="ECO:0000256" key="4">
    <source>
        <dbReference type="PIRSR" id="PIRSR000390-2"/>
    </source>
</evidence>
<dbReference type="RefSeq" id="WP_112144642.1">
    <property type="nucleotide sequence ID" value="NZ_PGTO01000007.1"/>
</dbReference>
<dbReference type="PANTHER" id="PTHR30244">
    <property type="entry name" value="TRANSAMINASE"/>
    <property type="match status" value="1"/>
</dbReference>
<feature type="modified residue" description="N6-(pyridoxal phosphate)lysine" evidence="4">
    <location>
        <position position="191"/>
    </location>
</feature>
<sequence length="379" mass="40943">MSNSDVPVRFFGLDRQFARYRDEFMAITEQALSAGNALQGPAVADFEADIAALTGRRHAVAVGSATDALAFALMATGIGAGDEVLVTAFSFFASVSPILRVGASPRFIDIDPATYQMDVAALDRLVTPRTKALLAVHMFGQTLDMKAVDAFARRHDLIVIEDAAQALGAMDGDRAAGSMGLASCLSFDPTKVIGSFSSAGALVTDDDAVARTVRMLRYHGRDPDTRRYAMLGYNSQLSTEMAAQLRFKLAKLQDWQDARRRVANIYLDRLAGVGDVSLPTIRPGSSHNWHKFVLRCGDVSGLAGFLKQRGIETMIHYPLVLCDEPVIKQIGLPPEAADVPNARIATKSVVSLPIHSELLEAEAVHVADSVGRFFEFRSA</sequence>
<dbReference type="InterPro" id="IPR015422">
    <property type="entry name" value="PyrdxlP-dep_Trfase_small"/>
</dbReference>
<dbReference type="PANTHER" id="PTHR30244:SF36">
    <property type="entry name" value="3-OXO-GLUCOSE-6-PHOSPHATE:GLUTAMATE AMINOTRANSFERASE"/>
    <property type="match status" value="1"/>
</dbReference>
<evidence type="ECO:0000256" key="5">
    <source>
        <dbReference type="RuleBase" id="RU004508"/>
    </source>
</evidence>
<accession>A0A364NXT1</accession>
<evidence type="ECO:0000313" key="7">
    <source>
        <dbReference type="Proteomes" id="UP000251075"/>
    </source>
</evidence>
<evidence type="ECO:0000313" key="6">
    <source>
        <dbReference type="EMBL" id="RAU21853.1"/>
    </source>
</evidence>
<dbReference type="PIRSF" id="PIRSF000390">
    <property type="entry name" value="PLP_StrS"/>
    <property type="match status" value="1"/>
</dbReference>
<comment type="similarity">
    <text evidence="2 5">Belongs to the DegT/DnrJ/EryC1 family.</text>
</comment>
<evidence type="ECO:0000256" key="2">
    <source>
        <dbReference type="ARBA" id="ARBA00037999"/>
    </source>
</evidence>
<keyword evidence="1 4" id="KW-0663">Pyridoxal phosphate</keyword>
<dbReference type="CDD" id="cd00616">
    <property type="entry name" value="AHBA_syn"/>
    <property type="match status" value="1"/>
</dbReference>
<organism evidence="6 7">
    <name type="scientific">Paramagnetospirillum kuznetsovii</name>
    <dbReference type="NCBI Taxonomy" id="2053833"/>
    <lineage>
        <taxon>Bacteria</taxon>
        <taxon>Pseudomonadati</taxon>
        <taxon>Pseudomonadota</taxon>
        <taxon>Alphaproteobacteria</taxon>
        <taxon>Rhodospirillales</taxon>
        <taxon>Magnetospirillaceae</taxon>
        <taxon>Paramagnetospirillum</taxon>
    </lineage>
</organism>
<evidence type="ECO:0000256" key="3">
    <source>
        <dbReference type="PIRSR" id="PIRSR000390-1"/>
    </source>
</evidence>
<dbReference type="Gene3D" id="3.90.1150.10">
    <property type="entry name" value="Aspartate Aminotransferase, domain 1"/>
    <property type="match status" value="1"/>
</dbReference>
<reference evidence="6 7" key="1">
    <citation type="submission" date="2017-11" db="EMBL/GenBank/DDBJ databases">
        <title>Draft genome sequence of magnetotactic bacterium Magnetospirillum kuznetsovii LBB-42.</title>
        <authorList>
            <person name="Grouzdev D.S."/>
            <person name="Rysina M.S."/>
            <person name="Baslerov R.V."/>
            <person name="Koziaeva V."/>
        </authorList>
    </citation>
    <scope>NUCLEOTIDE SEQUENCE [LARGE SCALE GENOMIC DNA]</scope>
    <source>
        <strain evidence="6 7">LBB-42</strain>
    </source>
</reference>
<dbReference type="InterPro" id="IPR015424">
    <property type="entry name" value="PyrdxlP-dep_Trfase"/>
</dbReference>
<dbReference type="Proteomes" id="UP000251075">
    <property type="component" value="Unassembled WGS sequence"/>
</dbReference>